<dbReference type="EMBL" id="QRBI01000105">
    <property type="protein sequence ID" value="RMC13715.1"/>
    <property type="molecule type" value="Genomic_DNA"/>
</dbReference>
<comment type="caution">
    <text evidence="1">The sequence shown here is derived from an EMBL/GenBank/DDBJ whole genome shotgun (WGS) entry which is preliminary data.</text>
</comment>
<name>A0A3M0KKW6_HIRRU</name>
<sequence length="102" mass="11781">MLVASHPVAWPLRRAWLHPPDMSLQILIEVDEVPPQSSLLKAEQAQLSQPFLMREMFQSPHHLSHPPLDLLQELIVSLFLRSQDLDTALWVKPHYISAEEED</sequence>
<keyword evidence="2" id="KW-1185">Reference proteome</keyword>
<dbReference type="AlphaFoldDB" id="A0A3M0KKW6"/>
<proteinExistence type="predicted"/>
<dbReference type="Proteomes" id="UP000269221">
    <property type="component" value="Unassembled WGS sequence"/>
</dbReference>
<reference evidence="1 2" key="1">
    <citation type="submission" date="2018-07" db="EMBL/GenBank/DDBJ databases">
        <title>A high quality draft genome assembly of the barn swallow (H. rustica rustica).</title>
        <authorList>
            <person name="Formenti G."/>
            <person name="Chiara M."/>
            <person name="Poveda L."/>
            <person name="Francoijs K.-J."/>
            <person name="Bonisoli-Alquati A."/>
            <person name="Canova L."/>
            <person name="Gianfranceschi L."/>
            <person name="Horner D.S."/>
            <person name="Saino N."/>
        </authorList>
    </citation>
    <scope>NUCLEOTIDE SEQUENCE [LARGE SCALE GENOMIC DNA]</scope>
    <source>
        <strain evidence="1">Chelidonia</strain>
        <tissue evidence="1">Blood</tissue>
    </source>
</reference>
<evidence type="ECO:0000313" key="1">
    <source>
        <dbReference type="EMBL" id="RMC13715.1"/>
    </source>
</evidence>
<protein>
    <submittedName>
        <fullName evidence="1">Uncharacterized protein</fullName>
    </submittedName>
</protein>
<accession>A0A3M0KKW6</accession>
<organism evidence="1 2">
    <name type="scientific">Hirundo rustica rustica</name>
    <dbReference type="NCBI Taxonomy" id="333673"/>
    <lineage>
        <taxon>Eukaryota</taxon>
        <taxon>Metazoa</taxon>
        <taxon>Chordata</taxon>
        <taxon>Craniata</taxon>
        <taxon>Vertebrata</taxon>
        <taxon>Euteleostomi</taxon>
        <taxon>Archelosauria</taxon>
        <taxon>Archosauria</taxon>
        <taxon>Dinosauria</taxon>
        <taxon>Saurischia</taxon>
        <taxon>Theropoda</taxon>
        <taxon>Coelurosauria</taxon>
        <taxon>Aves</taxon>
        <taxon>Neognathae</taxon>
        <taxon>Neoaves</taxon>
        <taxon>Telluraves</taxon>
        <taxon>Australaves</taxon>
        <taxon>Passeriformes</taxon>
        <taxon>Sylvioidea</taxon>
        <taxon>Hirundinidae</taxon>
        <taxon>Hirundo</taxon>
    </lineage>
</organism>
<gene>
    <name evidence="1" type="ORF">DUI87_08794</name>
</gene>
<evidence type="ECO:0000313" key="2">
    <source>
        <dbReference type="Proteomes" id="UP000269221"/>
    </source>
</evidence>